<keyword evidence="3" id="KW-1185">Reference proteome</keyword>
<feature type="compositionally biased region" description="Acidic residues" evidence="1">
    <location>
        <begin position="228"/>
        <end position="258"/>
    </location>
</feature>
<protein>
    <submittedName>
        <fullName evidence="2">Uncharacterized protein</fullName>
    </submittedName>
</protein>
<dbReference type="EMBL" id="KV878593">
    <property type="protein sequence ID" value="OJJ55035.1"/>
    <property type="molecule type" value="Genomic_DNA"/>
</dbReference>
<feature type="region of interest" description="Disordered" evidence="1">
    <location>
        <begin position="1"/>
        <end position="63"/>
    </location>
</feature>
<sequence>MLISSCLNNSGIENIQKPPLPPSTPSTDDTKNTRLDTVNVEPRPTYNETDVPPRRDKHKTKRRSIWGASMRKLLPASREQGNKIVAVPAYGDGQSVPPSDILHAGAEASTVSTPAESTHTISPMVSTDLTSNDTTENLSDTHTSLAGGSHQTEYKDGENGAATAWPDESLPDELAGDSNLKDDPLWETCSESSSDEGCGDTNVAIADDVRRRFTEEDNREIAATEIDCFTDDGEELEEDRPDEDATYDDSSCNDEPDDETRRNSCKLSIWNPSNEGRRIFRQIVDGNDESIPQHLNEEELVDISLLSAVNSRPDNIATYLSNWTEDIETCFLRLHKDLDIDGLQCAILFCWALGLEDNFRHLTGLAQKEATAPLELLPTPMSGEKSIGYGLVPGGIEF</sequence>
<accession>A0A1L9T6M9</accession>
<feature type="compositionally biased region" description="Polar residues" evidence="1">
    <location>
        <begin position="1"/>
        <end position="13"/>
    </location>
</feature>
<dbReference type="Proteomes" id="UP000184356">
    <property type="component" value="Unassembled WGS sequence"/>
</dbReference>
<dbReference type="VEuPathDB" id="FungiDB:ASPSYDRAFT_439792"/>
<evidence type="ECO:0000313" key="2">
    <source>
        <dbReference type="EMBL" id="OJJ55035.1"/>
    </source>
</evidence>
<proteinExistence type="predicted"/>
<reference evidence="3" key="1">
    <citation type="journal article" date="2017" name="Genome Biol.">
        <title>Comparative genomics reveals high biological diversity and specific adaptations in the industrially and medically important fungal genus Aspergillus.</title>
        <authorList>
            <person name="de Vries R.P."/>
            <person name="Riley R."/>
            <person name="Wiebenga A."/>
            <person name="Aguilar-Osorio G."/>
            <person name="Amillis S."/>
            <person name="Uchima C.A."/>
            <person name="Anderluh G."/>
            <person name="Asadollahi M."/>
            <person name="Askin M."/>
            <person name="Barry K."/>
            <person name="Battaglia E."/>
            <person name="Bayram O."/>
            <person name="Benocci T."/>
            <person name="Braus-Stromeyer S.A."/>
            <person name="Caldana C."/>
            <person name="Canovas D."/>
            <person name="Cerqueira G.C."/>
            <person name="Chen F."/>
            <person name="Chen W."/>
            <person name="Choi C."/>
            <person name="Clum A."/>
            <person name="Dos Santos R.A."/>
            <person name="Damasio A.R."/>
            <person name="Diallinas G."/>
            <person name="Emri T."/>
            <person name="Fekete E."/>
            <person name="Flipphi M."/>
            <person name="Freyberg S."/>
            <person name="Gallo A."/>
            <person name="Gournas C."/>
            <person name="Habgood R."/>
            <person name="Hainaut M."/>
            <person name="Harispe M.L."/>
            <person name="Henrissat B."/>
            <person name="Hilden K.S."/>
            <person name="Hope R."/>
            <person name="Hossain A."/>
            <person name="Karabika E."/>
            <person name="Karaffa L."/>
            <person name="Karanyi Z."/>
            <person name="Krasevec N."/>
            <person name="Kuo A."/>
            <person name="Kusch H."/>
            <person name="LaButti K."/>
            <person name="Lagendijk E.L."/>
            <person name="Lapidus A."/>
            <person name="Levasseur A."/>
            <person name="Lindquist E."/>
            <person name="Lipzen A."/>
            <person name="Logrieco A.F."/>
            <person name="MacCabe A."/>
            <person name="Maekelae M.R."/>
            <person name="Malavazi I."/>
            <person name="Melin P."/>
            <person name="Meyer V."/>
            <person name="Mielnichuk N."/>
            <person name="Miskei M."/>
            <person name="Molnar A.P."/>
            <person name="Mule G."/>
            <person name="Ngan C.Y."/>
            <person name="Orejas M."/>
            <person name="Orosz E."/>
            <person name="Ouedraogo J.P."/>
            <person name="Overkamp K.M."/>
            <person name="Park H.-S."/>
            <person name="Perrone G."/>
            <person name="Piumi F."/>
            <person name="Punt P.J."/>
            <person name="Ram A.F."/>
            <person name="Ramon A."/>
            <person name="Rauscher S."/>
            <person name="Record E."/>
            <person name="Riano-Pachon D.M."/>
            <person name="Robert V."/>
            <person name="Roehrig J."/>
            <person name="Ruller R."/>
            <person name="Salamov A."/>
            <person name="Salih N.S."/>
            <person name="Samson R.A."/>
            <person name="Sandor E."/>
            <person name="Sanguinetti M."/>
            <person name="Schuetze T."/>
            <person name="Sepcic K."/>
            <person name="Shelest E."/>
            <person name="Sherlock G."/>
            <person name="Sophianopoulou V."/>
            <person name="Squina F.M."/>
            <person name="Sun H."/>
            <person name="Susca A."/>
            <person name="Todd R.B."/>
            <person name="Tsang A."/>
            <person name="Unkles S.E."/>
            <person name="van de Wiele N."/>
            <person name="van Rossen-Uffink D."/>
            <person name="Oliveira J.V."/>
            <person name="Vesth T.C."/>
            <person name="Visser J."/>
            <person name="Yu J.-H."/>
            <person name="Zhou M."/>
            <person name="Andersen M.R."/>
            <person name="Archer D.B."/>
            <person name="Baker S.E."/>
            <person name="Benoit I."/>
            <person name="Brakhage A.A."/>
            <person name="Braus G.H."/>
            <person name="Fischer R."/>
            <person name="Frisvad J.C."/>
            <person name="Goldman G.H."/>
            <person name="Houbraken J."/>
            <person name="Oakley B."/>
            <person name="Pocsi I."/>
            <person name="Scazzocchio C."/>
            <person name="Seiboth B."/>
            <person name="vanKuyk P.A."/>
            <person name="Wortman J."/>
            <person name="Dyer P.S."/>
            <person name="Grigoriev I.V."/>
        </authorList>
    </citation>
    <scope>NUCLEOTIDE SEQUENCE [LARGE SCALE GENOMIC DNA]</scope>
    <source>
        <strain evidence="3">CBS 593.65</strain>
    </source>
</reference>
<feature type="compositionally biased region" description="Polar residues" evidence="1">
    <location>
        <begin position="109"/>
        <end position="151"/>
    </location>
</feature>
<feature type="region of interest" description="Disordered" evidence="1">
    <location>
        <begin position="107"/>
        <end position="181"/>
    </location>
</feature>
<dbReference type="AlphaFoldDB" id="A0A1L9T6M9"/>
<evidence type="ECO:0000256" key="1">
    <source>
        <dbReference type="SAM" id="MobiDB-lite"/>
    </source>
</evidence>
<evidence type="ECO:0000313" key="3">
    <source>
        <dbReference type="Proteomes" id="UP000184356"/>
    </source>
</evidence>
<organism evidence="2 3">
    <name type="scientific">Aspergillus sydowii CBS 593.65</name>
    <dbReference type="NCBI Taxonomy" id="1036612"/>
    <lineage>
        <taxon>Eukaryota</taxon>
        <taxon>Fungi</taxon>
        <taxon>Dikarya</taxon>
        <taxon>Ascomycota</taxon>
        <taxon>Pezizomycotina</taxon>
        <taxon>Eurotiomycetes</taxon>
        <taxon>Eurotiomycetidae</taxon>
        <taxon>Eurotiales</taxon>
        <taxon>Aspergillaceae</taxon>
        <taxon>Aspergillus</taxon>
        <taxon>Aspergillus subgen. Nidulantes</taxon>
    </lineage>
</organism>
<gene>
    <name evidence="2" type="ORF">ASPSYDRAFT_439792</name>
</gene>
<feature type="region of interest" description="Disordered" evidence="1">
    <location>
        <begin position="228"/>
        <end position="263"/>
    </location>
</feature>
<dbReference type="RefSeq" id="XP_040698841.1">
    <property type="nucleotide sequence ID" value="XM_040846763.1"/>
</dbReference>
<dbReference type="GeneID" id="63762836"/>
<name>A0A1L9T6M9_9EURO</name>